<evidence type="ECO:0000256" key="1">
    <source>
        <dbReference type="ARBA" id="ARBA00004123"/>
    </source>
</evidence>
<dbReference type="GO" id="GO:0032133">
    <property type="term" value="C:chromosome passenger complex"/>
    <property type="evidence" value="ECO:0007669"/>
    <property type="project" value="TreeGrafter"/>
</dbReference>
<feature type="domain" description="Borealin N-terminal" evidence="11">
    <location>
        <begin position="51"/>
        <end position="106"/>
    </location>
</feature>
<organism evidence="12 13">
    <name type="scientific">Lecanosticta acicola</name>
    <dbReference type="NCBI Taxonomy" id="111012"/>
    <lineage>
        <taxon>Eukaryota</taxon>
        <taxon>Fungi</taxon>
        <taxon>Dikarya</taxon>
        <taxon>Ascomycota</taxon>
        <taxon>Pezizomycotina</taxon>
        <taxon>Dothideomycetes</taxon>
        <taxon>Dothideomycetidae</taxon>
        <taxon>Mycosphaerellales</taxon>
        <taxon>Mycosphaerellaceae</taxon>
        <taxon>Lecanosticta</taxon>
    </lineage>
</organism>
<evidence type="ECO:0000313" key="12">
    <source>
        <dbReference type="EMBL" id="CAK3889208.1"/>
    </source>
</evidence>
<evidence type="ECO:0000256" key="4">
    <source>
        <dbReference type="ARBA" id="ARBA00022454"/>
    </source>
</evidence>
<feature type="compositionally biased region" description="Low complexity" evidence="10">
    <location>
        <begin position="302"/>
        <end position="313"/>
    </location>
</feature>
<feature type="compositionally biased region" description="Basic and acidic residues" evidence="10">
    <location>
        <begin position="146"/>
        <end position="159"/>
    </location>
</feature>
<evidence type="ECO:0000256" key="5">
    <source>
        <dbReference type="ARBA" id="ARBA00022618"/>
    </source>
</evidence>
<dbReference type="GO" id="GO:0005634">
    <property type="term" value="C:nucleus"/>
    <property type="evidence" value="ECO:0007669"/>
    <property type="project" value="UniProtKB-SubCell"/>
</dbReference>
<feature type="region of interest" description="Disordered" evidence="10">
    <location>
        <begin position="1"/>
        <end position="44"/>
    </location>
</feature>
<dbReference type="GO" id="GO:0000070">
    <property type="term" value="P:mitotic sister chromatid segregation"/>
    <property type="evidence" value="ECO:0007669"/>
    <property type="project" value="TreeGrafter"/>
</dbReference>
<name>A0AAI8YUI8_9PEZI</name>
<evidence type="ECO:0000256" key="10">
    <source>
        <dbReference type="SAM" id="MobiDB-lite"/>
    </source>
</evidence>
<comment type="subcellular location">
    <subcellularLocation>
        <location evidence="2">Chromosome</location>
        <location evidence="2">Centromere</location>
    </subcellularLocation>
    <subcellularLocation>
        <location evidence="1">Nucleus</location>
    </subcellularLocation>
</comment>
<keyword evidence="4" id="KW-0158">Chromosome</keyword>
<dbReference type="GO" id="GO:0000775">
    <property type="term" value="C:chromosome, centromeric region"/>
    <property type="evidence" value="ECO:0007669"/>
    <property type="project" value="UniProtKB-SubCell"/>
</dbReference>
<comment type="caution">
    <text evidence="12">The sequence shown here is derived from an EMBL/GenBank/DDBJ whole genome shotgun (WGS) entry which is preliminary data.</text>
</comment>
<comment type="similarity">
    <text evidence="3">Belongs to the borealin family.</text>
</comment>
<dbReference type="PANTHER" id="PTHR16040:SF7">
    <property type="entry name" value="AUSTRALIN, ISOFORM A-RELATED"/>
    <property type="match status" value="1"/>
</dbReference>
<dbReference type="Pfam" id="PF10444">
    <property type="entry name" value="Nbl1_Borealin_N"/>
    <property type="match status" value="1"/>
</dbReference>
<feature type="compositionally biased region" description="Polar residues" evidence="10">
    <location>
        <begin position="203"/>
        <end position="221"/>
    </location>
</feature>
<keyword evidence="13" id="KW-1185">Reference proteome</keyword>
<protein>
    <recommendedName>
        <fullName evidence="11">Borealin N-terminal domain-containing protein</fullName>
    </recommendedName>
</protein>
<dbReference type="GO" id="GO:0051301">
    <property type="term" value="P:cell division"/>
    <property type="evidence" value="ECO:0007669"/>
    <property type="project" value="UniProtKB-KW"/>
</dbReference>
<dbReference type="InterPro" id="IPR018867">
    <property type="entry name" value="Cell_div_borealin"/>
</dbReference>
<evidence type="ECO:0000256" key="7">
    <source>
        <dbReference type="ARBA" id="ARBA00023242"/>
    </source>
</evidence>
<keyword evidence="9" id="KW-0137">Centromere</keyword>
<dbReference type="InterPro" id="IPR018851">
    <property type="entry name" value="Borealin_N"/>
</dbReference>
<keyword evidence="6" id="KW-0498">Mitosis</keyword>
<feature type="compositionally biased region" description="Polar residues" evidence="10">
    <location>
        <begin position="177"/>
        <end position="189"/>
    </location>
</feature>
<evidence type="ECO:0000256" key="8">
    <source>
        <dbReference type="ARBA" id="ARBA00023306"/>
    </source>
</evidence>
<sequence>MAPARTRKHDTSISSNDDIPAFPAPPTMFALTTHTPKQSPAKSMASITQVQKQALIDNLQLEITERARKLRAQYALQAQGLKTRLEMRVNRIPQALRKRNIHDLVEEHAAKAKPGPAPPLMPAAREADPAQPAKQSVAQKKQLGKRKSDDISTGDDKENVVSNDADDLANPKKRTKTNIAIANSKATRTGSRKVGPAGVLSPKSHNSRTYPQSPLKPSTLSPEKVQPARPMISSQSAATKPVTRAPSRQTKRNRPAADVDGRTSEASNSSAGTTIITKPGTKKGPGATRKGAQPKTATTGRKPAAAKQEAAPAVGGGRTLRKRN</sequence>
<gene>
    <name evidence="12" type="ORF">LECACI_7A002278</name>
</gene>
<dbReference type="EMBL" id="CAVMBE010000010">
    <property type="protein sequence ID" value="CAK3889208.1"/>
    <property type="molecule type" value="Genomic_DNA"/>
</dbReference>
<feature type="compositionally biased region" description="Low complexity" evidence="10">
    <location>
        <begin position="271"/>
        <end position="291"/>
    </location>
</feature>
<feature type="region of interest" description="Disordered" evidence="10">
    <location>
        <begin position="109"/>
        <end position="324"/>
    </location>
</feature>
<feature type="compositionally biased region" description="Polar residues" evidence="10">
    <location>
        <begin position="30"/>
        <end position="44"/>
    </location>
</feature>
<keyword evidence="8" id="KW-0131">Cell cycle</keyword>
<evidence type="ECO:0000256" key="2">
    <source>
        <dbReference type="ARBA" id="ARBA00004584"/>
    </source>
</evidence>
<accession>A0AAI8YUI8</accession>
<dbReference type="AlphaFoldDB" id="A0AAI8YUI8"/>
<evidence type="ECO:0000259" key="11">
    <source>
        <dbReference type="Pfam" id="PF10444"/>
    </source>
</evidence>
<evidence type="ECO:0000256" key="6">
    <source>
        <dbReference type="ARBA" id="ARBA00022776"/>
    </source>
</evidence>
<dbReference type="GO" id="GO:0051233">
    <property type="term" value="C:spindle midzone"/>
    <property type="evidence" value="ECO:0007669"/>
    <property type="project" value="TreeGrafter"/>
</dbReference>
<evidence type="ECO:0000256" key="9">
    <source>
        <dbReference type="ARBA" id="ARBA00023328"/>
    </source>
</evidence>
<keyword evidence="7" id="KW-0539">Nucleus</keyword>
<reference evidence="12" key="1">
    <citation type="submission" date="2023-11" db="EMBL/GenBank/DDBJ databases">
        <authorList>
            <person name="Alioto T."/>
            <person name="Alioto T."/>
            <person name="Gomez Garrido J."/>
        </authorList>
    </citation>
    <scope>NUCLEOTIDE SEQUENCE</scope>
</reference>
<dbReference type="Proteomes" id="UP001296104">
    <property type="component" value="Unassembled WGS sequence"/>
</dbReference>
<dbReference type="PANTHER" id="PTHR16040">
    <property type="entry name" value="AUSTRALIN, ISOFORM A-RELATED"/>
    <property type="match status" value="1"/>
</dbReference>
<keyword evidence="5" id="KW-0132">Cell division</keyword>
<evidence type="ECO:0000256" key="3">
    <source>
        <dbReference type="ARBA" id="ARBA00009914"/>
    </source>
</evidence>
<proteinExistence type="inferred from homology"/>
<evidence type="ECO:0000313" key="13">
    <source>
        <dbReference type="Proteomes" id="UP001296104"/>
    </source>
</evidence>